<dbReference type="EMBL" id="BSXT01000421">
    <property type="protein sequence ID" value="GMF26944.1"/>
    <property type="molecule type" value="Genomic_DNA"/>
</dbReference>
<name>A0A9W6U1K6_9STRA</name>
<feature type="compositionally biased region" description="Low complexity" evidence="1">
    <location>
        <begin position="163"/>
        <end position="175"/>
    </location>
</feature>
<protein>
    <submittedName>
        <fullName evidence="2">Unnamed protein product</fullName>
    </submittedName>
</protein>
<keyword evidence="3" id="KW-1185">Reference proteome</keyword>
<gene>
    <name evidence="2" type="ORF">Pfra01_000521600</name>
</gene>
<feature type="region of interest" description="Disordered" evidence="1">
    <location>
        <begin position="148"/>
        <end position="215"/>
    </location>
</feature>
<reference evidence="2" key="1">
    <citation type="submission" date="2023-04" db="EMBL/GenBank/DDBJ databases">
        <title>Phytophthora fragariaefolia NBRC 109709.</title>
        <authorList>
            <person name="Ichikawa N."/>
            <person name="Sato H."/>
            <person name="Tonouchi N."/>
        </authorList>
    </citation>
    <scope>NUCLEOTIDE SEQUENCE</scope>
    <source>
        <strain evidence="2">NBRC 109709</strain>
    </source>
</reference>
<evidence type="ECO:0000313" key="2">
    <source>
        <dbReference type="EMBL" id="GMF26944.1"/>
    </source>
</evidence>
<accession>A0A9W6U1K6</accession>
<dbReference type="AlphaFoldDB" id="A0A9W6U1K6"/>
<proteinExistence type="predicted"/>
<organism evidence="2 3">
    <name type="scientific">Phytophthora fragariaefolia</name>
    <dbReference type="NCBI Taxonomy" id="1490495"/>
    <lineage>
        <taxon>Eukaryota</taxon>
        <taxon>Sar</taxon>
        <taxon>Stramenopiles</taxon>
        <taxon>Oomycota</taxon>
        <taxon>Peronosporomycetes</taxon>
        <taxon>Peronosporales</taxon>
        <taxon>Peronosporaceae</taxon>
        <taxon>Phytophthora</taxon>
    </lineage>
</organism>
<feature type="compositionally biased region" description="Polar residues" evidence="1">
    <location>
        <begin position="148"/>
        <end position="162"/>
    </location>
</feature>
<sequence>MSGMGMPQYNAAIQALQVVARLFKRGEIENVAKWISRHQSSHMDAPCASGMAHATEVVDVTDVVDDTDVSVDVDAAMDHTGVAVETIPAPETGFDPVEVDQEEGDEQVTPAASSGLSAVELQVLETFDAEISTQHSVVSKCSTEVGNIPSQMGNLQSQMGTNPSDSSDPSDVLSRPPDDENRPLHGPHVPDLGSHPVRLRDDDDFAISPPPRSRG</sequence>
<comment type="caution">
    <text evidence="2">The sequence shown here is derived from an EMBL/GenBank/DDBJ whole genome shotgun (WGS) entry which is preliminary data.</text>
</comment>
<dbReference type="Proteomes" id="UP001165121">
    <property type="component" value="Unassembled WGS sequence"/>
</dbReference>
<evidence type="ECO:0000256" key="1">
    <source>
        <dbReference type="SAM" id="MobiDB-lite"/>
    </source>
</evidence>
<feature type="region of interest" description="Disordered" evidence="1">
    <location>
        <begin position="95"/>
        <end position="114"/>
    </location>
</feature>
<evidence type="ECO:0000313" key="3">
    <source>
        <dbReference type="Proteomes" id="UP001165121"/>
    </source>
</evidence>
<feature type="compositionally biased region" description="Acidic residues" evidence="1">
    <location>
        <begin position="97"/>
        <end position="106"/>
    </location>
</feature>